<dbReference type="RefSeq" id="WP_251840615.1">
    <property type="nucleotide sequence ID" value="NZ_JACSPO010000012.1"/>
</dbReference>
<keyword evidence="1" id="KW-1133">Transmembrane helix</keyword>
<sequence length="46" mass="4904">MAALALSFALTDGFDGERTTSLVVAVLFMLLGLSGVVSVWREKETT</sequence>
<comment type="caution">
    <text evidence="2">The sequence shown here is derived from an EMBL/GenBank/DDBJ whole genome shotgun (WGS) entry which is preliminary data.</text>
</comment>
<keyword evidence="3" id="KW-1185">Reference proteome</keyword>
<evidence type="ECO:0000313" key="2">
    <source>
        <dbReference type="EMBL" id="MBD8063512.1"/>
    </source>
</evidence>
<keyword evidence="1" id="KW-0812">Transmembrane</keyword>
<dbReference type="EMBL" id="JACSPO010000012">
    <property type="protein sequence ID" value="MBD8063512.1"/>
    <property type="molecule type" value="Genomic_DNA"/>
</dbReference>
<keyword evidence="1" id="KW-0472">Membrane</keyword>
<evidence type="ECO:0000256" key="1">
    <source>
        <dbReference type="SAM" id="Phobius"/>
    </source>
</evidence>
<accession>A0ABR8Z5R1</accession>
<protein>
    <submittedName>
        <fullName evidence="2">Uncharacterized protein</fullName>
    </submittedName>
</protein>
<evidence type="ECO:0000313" key="3">
    <source>
        <dbReference type="Proteomes" id="UP000661894"/>
    </source>
</evidence>
<name>A0ABR8Z5R1_9MICO</name>
<gene>
    <name evidence="2" type="ORF">H9624_14405</name>
</gene>
<reference evidence="2 3" key="1">
    <citation type="submission" date="2020-08" db="EMBL/GenBank/DDBJ databases">
        <title>A Genomic Blueprint of the Chicken Gut Microbiome.</title>
        <authorList>
            <person name="Gilroy R."/>
            <person name="Ravi A."/>
            <person name="Getino M."/>
            <person name="Pursley I."/>
            <person name="Horton D.L."/>
            <person name="Alikhan N.-F."/>
            <person name="Baker D."/>
            <person name="Gharbi K."/>
            <person name="Hall N."/>
            <person name="Watson M."/>
            <person name="Adriaenssens E.M."/>
            <person name="Foster-Nyarko E."/>
            <person name="Jarju S."/>
            <person name="Secka A."/>
            <person name="Antonio M."/>
            <person name="Oren A."/>
            <person name="Chaudhuri R."/>
            <person name="La Ragione R.M."/>
            <person name="Hildebrand F."/>
            <person name="Pallen M.J."/>
        </authorList>
    </citation>
    <scope>NUCLEOTIDE SEQUENCE [LARGE SCALE GENOMIC DNA]</scope>
    <source>
        <strain evidence="2 3">Sa1BUA1</strain>
    </source>
</reference>
<proteinExistence type="predicted"/>
<dbReference type="Proteomes" id="UP000661894">
    <property type="component" value="Unassembled WGS sequence"/>
</dbReference>
<feature type="transmembrane region" description="Helical" evidence="1">
    <location>
        <begin position="23"/>
        <end position="40"/>
    </location>
</feature>
<organism evidence="2 3">
    <name type="scientific">Oceanitalea stevensii</name>
    <dbReference type="NCBI Taxonomy" id="2763072"/>
    <lineage>
        <taxon>Bacteria</taxon>
        <taxon>Bacillati</taxon>
        <taxon>Actinomycetota</taxon>
        <taxon>Actinomycetes</taxon>
        <taxon>Micrococcales</taxon>
        <taxon>Bogoriellaceae</taxon>
        <taxon>Georgenia</taxon>
    </lineage>
</organism>